<dbReference type="AlphaFoldDB" id="A0AAX3YQ07"/>
<dbReference type="EMBL" id="JAPWIS010000049">
    <property type="protein sequence ID" value="MCZ4590430.1"/>
    <property type="molecule type" value="Genomic_DNA"/>
</dbReference>
<dbReference type="RefSeq" id="WP_269593035.1">
    <property type="nucleotide sequence ID" value="NZ_CP130954.1"/>
</dbReference>
<protein>
    <submittedName>
        <fullName evidence="3">HEAT repeat domain-containing protein</fullName>
    </submittedName>
</protein>
<evidence type="ECO:0000313" key="2">
    <source>
        <dbReference type="EMBL" id="MCZ4590430.1"/>
    </source>
</evidence>
<name>A0AAX3YQ07_RHOOP</name>
<dbReference type="Proteomes" id="UP001066327">
    <property type="component" value="Unassembled WGS sequence"/>
</dbReference>
<organism evidence="3 5">
    <name type="scientific">Rhodococcus opacus</name>
    <name type="common">Nocardia opaca</name>
    <dbReference type="NCBI Taxonomy" id="37919"/>
    <lineage>
        <taxon>Bacteria</taxon>
        <taxon>Bacillati</taxon>
        <taxon>Actinomycetota</taxon>
        <taxon>Actinomycetes</taxon>
        <taxon>Mycobacteriales</taxon>
        <taxon>Nocardiaceae</taxon>
        <taxon>Rhodococcus</taxon>
    </lineage>
</organism>
<dbReference type="InterPro" id="IPR011989">
    <property type="entry name" value="ARM-like"/>
</dbReference>
<sequence>MNETRNSDGGGEDDNLIRTSRSPNWSVREQASLDMSGHLSNPNVVRRITELLDDPDIAVQVTAADVLARRGGTPGLSAVLDTLGQRIDNPDADHIAYKLQELQGLEELPILERARSILTATRSDAVRLGVAEIEKLFGHYA</sequence>
<evidence type="ECO:0000313" key="3">
    <source>
        <dbReference type="EMBL" id="WLF51260.1"/>
    </source>
</evidence>
<evidence type="ECO:0000313" key="5">
    <source>
        <dbReference type="Proteomes" id="UP001231166"/>
    </source>
</evidence>
<keyword evidence="4" id="KW-1185">Reference proteome</keyword>
<feature type="region of interest" description="Disordered" evidence="1">
    <location>
        <begin position="1"/>
        <end position="24"/>
    </location>
</feature>
<reference evidence="2" key="1">
    <citation type="submission" date="2022-12" db="EMBL/GenBank/DDBJ databases">
        <authorList>
            <person name="Krivoruchko A.V."/>
            <person name="Elkin A."/>
        </authorList>
    </citation>
    <scope>NUCLEOTIDE SEQUENCE</scope>
    <source>
        <strain evidence="2">IEGM 249</strain>
    </source>
</reference>
<gene>
    <name evidence="2" type="ORF">O4328_43615</name>
    <name evidence="3" type="ORF">Q5707_38505</name>
</gene>
<reference evidence="3" key="2">
    <citation type="submission" date="2023-07" db="EMBL/GenBank/DDBJ databases">
        <title>Genomic analysis of Rhodococcus opacus VOC-14 with glycol ethers degradation activity.</title>
        <authorList>
            <person name="Narkevich D.A."/>
            <person name="Hlushen A.M."/>
            <person name="Akhremchuk A.E."/>
            <person name="Sikolenko M.A."/>
            <person name="Valentovich L.N."/>
        </authorList>
    </citation>
    <scope>NUCLEOTIDE SEQUENCE</scope>
    <source>
        <strain evidence="3">VOC-14</strain>
        <plasmid evidence="3">pRho-VOC14-C342</plasmid>
    </source>
</reference>
<accession>A0AAX3YQ07</accession>
<evidence type="ECO:0000256" key="1">
    <source>
        <dbReference type="SAM" id="MobiDB-lite"/>
    </source>
</evidence>
<proteinExistence type="predicted"/>
<evidence type="ECO:0000313" key="4">
    <source>
        <dbReference type="Proteomes" id="UP001066327"/>
    </source>
</evidence>
<dbReference type="Pfam" id="PF13646">
    <property type="entry name" value="HEAT_2"/>
    <property type="match status" value="1"/>
</dbReference>
<dbReference type="SUPFAM" id="SSF48371">
    <property type="entry name" value="ARM repeat"/>
    <property type="match status" value="1"/>
</dbReference>
<keyword evidence="3" id="KW-0614">Plasmid</keyword>
<dbReference type="Proteomes" id="UP001231166">
    <property type="component" value="Plasmid pRho-VOC14-C342"/>
</dbReference>
<dbReference type="Gene3D" id="1.25.10.10">
    <property type="entry name" value="Leucine-rich Repeat Variant"/>
    <property type="match status" value="1"/>
</dbReference>
<geneLocation type="plasmid" evidence="3 5">
    <name>pRho-VOC14-C342</name>
</geneLocation>
<dbReference type="InterPro" id="IPR016024">
    <property type="entry name" value="ARM-type_fold"/>
</dbReference>
<dbReference type="EMBL" id="CP130954">
    <property type="protein sequence ID" value="WLF51260.1"/>
    <property type="molecule type" value="Genomic_DNA"/>
</dbReference>